<dbReference type="AlphaFoldDB" id="F9FCK3"/>
<proteinExistence type="predicted"/>
<organism evidence="1">
    <name type="scientific">Fusarium oxysporum (strain Fo5176)</name>
    <name type="common">Fusarium vascular wilt</name>
    <dbReference type="NCBI Taxonomy" id="660025"/>
    <lineage>
        <taxon>Eukaryota</taxon>
        <taxon>Fungi</taxon>
        <taxon>Dikarya</taxon>
        <taxon>Ascomycota</taxon>
        <taxon>Pezizomycotina</taxon>
        <taxon>Sordariomycetes</taxon>
        <taxon>Hypocreomycetidae</taxon>
        <taxon>Hypocreales</taxon>
        <taxon>Nectriaceae</taxon>
        <taxon>Fusarium</taxon>
        <taxon>Fusarium oxysporum species complex</taxon>
    </lineage>
</organism>
<evidence type="ECO:0000313" key="1">
    <source>
        <dbReference type="EMBL" id="EGU85358.1"/>
    </source>
</evidence>
<name>F9FCK3_FUSOF</name>
<feature type="non-terminal residue" evidence="1">
    <location>
        <position position="1"/>
    </location>
</feature>
<accession>F9FCK3</accession>
<protein>
    <submittedName>
        <fullName evidence="1">Uncharacterized protein</fullName>
    </submittedName>
</protein>
<sequence>FKLKSLTYSSAGPNLLPATHFKGLLPTPADTTLKSSTAQQAAFGYKSLKATLA</sequence>
<gene>
    <name evidence="1" type="ORF">FOXB_04131</name>
</gene>
<reference evidence="1" key="1">
    <citation type="journal article" date="2012" name="Mol. Plant Microbe Interact.">
        <title>A highly conserved effector in Fusarium oxysporum is required for full virulence on Arabidopsis.</title>
        <authorList>
            <person name="Thatcher L.F."/>
            <person name="Gardiner D.M."/>
            <person name="Kazan K."/>
            <person name="Manners J."/>
        </authorList>
    </citation>
    <scope>NUCLEOTIDE SEQUENCE [LARGE SCALE GENOMIC DNA]</scope>
    <source>
        <strain evidence="1">Fo5176</strain>
    </source>
</reference>
<dbReference type="EMBL" id="AFQF01001309">
    <property type="protein sequence ID" value="EGU85358.1"/>
    <property type="molecule type" value="Genomic_DNA"/>
</dbReference>
<comment type="caution">
    <text evidence="1">The sequence shown here is derived from an EMBL/GenBank/DDBJ whole genome shotgun (WGS) entry which is preliminary data.</text>
</comment>